<keyword evidence="1" id="KW-0233">DNA recombination</keyword>
<dbReference type="Gene3D" id="1.10.443.10">
    <property type="entry name" value="Intergrase catalytic core"/>
    <property type="match status" value="1"/>
</dbReference>
<dbReference type="EMBL" id="JBHLZP010000002">
    <property type="protein sequence ID" value="MFB9830727.1"/>
    <property type="molecule type" value="Genomic_DNA"/>
</dbReference>
<accession>A0ABV5Y6T3</accession>
<evidence type="ECO:0000256" key="1">
    <source>
        <dbReference type="ARBA" id="ARBA00023172"/>
    </source>
</evidence>
<dbReference type="Proteomes" id="UP001589627">
    <property type="component" value="Unassembled WGS sequence"/>
</dbReference>
<proteinExistence type="predicted"/>
<dbReference type="InterPro" id="IPR013762">
    <property type="entry name" value="Integrase-like_cat_sf"/>
</dbReference>
<reference evidence="2 3" key="1">
    <citation type="submission" date="2024-09" db="EMBL/GenBank/DDBJ databases">
        <authorList>
            <person name="Sun Q."/>
            <person name="Mori K."/>
        </authorList>
    </citation>
    <scope>NUCLEOTIDE SEQUENCE [LARGE SCALE GENOMIC DNA]</scope>
    <source>
        <strain evidence="2 3">TBRC 0563</strain>
    </source>
</reference>
<evidence type="ECO:0000313" key="3">
    <source>
        <dbReference type="Proteomes" id="UP001589627"/>
    </source>
</evidence>
<evidence type="ECO:0008006" key="4">
    <source>
        <dbReference type="Google" id="ProtNLM"/>
    </source>
</evidence>
<name>A0ABV5Y6T3_9ACTN</name>
<keyword evidence="3" id="KW-1185">Reference proteome</keyword>
<dbReference type="RefSeq" id="WP_378193394.1">
    <property type="nucleotide sequence ID" value="NZ_JBHLZP010000002.1"/>
</dbReference>
<comment type="caution">
    <text evidence="2">The sequence shown here is derived from an EMBL/GenBank/DDBJ whole genome shotgun (WGS) entry which is preliminary data.</text>
</comment>
<protein>
    <recommendedName>
        <fullName evidence="4">Integrase</fullName>
    </recommendedName>
</protein>
<dbReference type="InterPro" id="IPR011010">
    <property type="entry name" value="DNA_brk_join_enz"/>
</dbReference>
<organism evidence="2 3">
    <name type="scientific">Actinoallomurus acaciae</name>
    <dbReference type="NCBI Taxonomy" id="502577"/>
    <lineage>
        <taxon>Bacteria</taxon>
        <taxon>Bacillati</taxon>
        <taxon>Actinomycetota</taxon>
        <taxon>Actinomycetes</taxon>
        <taxon>Streptosporangiales</taxon>
        <taxon>Thermomonosporaceae</taxon>
        <taxon>Actinoallomurus</taxon>
    </lineage>
</organism>
<evidence type="ECO:0000313" key="2">
    <source>
        <dbReference type="EMBL" id="MFB9830727.1"/>
    </source>
</evidence>
<dbReference type="SUPFAM" id="SSF56349">
    <property type="entry name" value="DNA breaking-rejoining enzymes"/>
    <property type="match status" value="1"/>
</dbReference>
<sequence length="350" mass="39110">MLSSHAAGDLVRYSELFPAMRALDISVERAAEVLAAMSVFLDDRSSSFENWLERKLDGLADGIRQPTESWLRTMRDGGPRTKPRDPATVWTHMGYVRPTLLAWSQRYDHLREVTRDDVLAALDELTGSRRSNLLVSLRSLFTFARKTGKIFRNPTSGIRVGQHPYGLAQRLNQDDVDRAAEAATTPAARLVLMLAAVHAARTGAIRTLLLDDVDLSNRRLTIAGRTRPIDEFSHQILLEWLDHRRTRWPNTANPHLLVNQMSAHGTGPVSTIYFAKKLCGRAATLERLRVDRQLEEALAHGPDPLHLASVFGLDPKTAIRYAENARVLLATSIEDQDPASRDEPKGPQPP</sequence>
<gene>
    <name evidence="2" type="ORF">ACFFNX_00755</name>
</gene>